<dbReference type="Proteomes" id="UP000070133">
    <property type="component" value="Unassembled WGS sequence"/>
</dbReference>
<dbReference type="EMBL" id="LFZN01000030">
    <property type="protein sequence ID" value="KXT03492.1"/>
    <property type="molecule type" value="Genomic_DNA"/>
</dbReference>
<evidence type="ECO:0000313" key="2">
    <source>
        <dbReference type="Proteomes" id="UP000070133"/>
    </source>
</evidence>
<reference evidence="1 2" key="1">
    <citation type="submission" date="2015-07" db="EMBL/GenBank/DDBJ databases">
        <title>Comparative genomics of the Sigatoka disease complex on banana suggests a link between parallel evolutionary changes in Pseudocercospora fijiensis and Pseudocercospora eumusae and increased virulence on the banana host.</title>
        <authorList>
            <person name="Chang T.-C."/>
            <person name="Salvucci A."/>
            <person name="Crous P.W."/>
            <person name="Stergiopoulos I."/>
        </authorList>
    </citation>
    <scope>NUCLEOTIDE SEQUENCE [LARGE SCALE GENOMIC DNA]</scope>
    <source>
        <strain evidence="1 2">CBS 114824</strain>
    </source>
</reference>
<proteinExistence type="predicted"/>
<comment type="caution">
    <text evidence="1">The sequence shown here is derived from an EMBL/GenBank/DDBJ whole genome shotgun (WGS) entry which is preliminary data.</text>
</comment>
<dbReference type="AlphaFoldDB" id="A0A139HM82"/>
<gene>
    <name evidence="1" type="ORF">AC578_1660</name>
</gene>
<keyword evidence="2" id="KW-1185">Reference proteome</keyword>
<organism evidence="1 2">
    <name type="scientific">Pseudocercospora eumusae</name>
    <dbReference type="NCBI Taxonomy" id="321146"/>
    <lineage>
        <taxon>Eukaryota</taxon>
        <taxon>Fungi</taxon>
        <taxon>Dikarya</taxon>
        <taxon>Ascomycota</taxon>
        <taxon>Pezizomycotina</taxon>
        <taxon>Dothideomycetes</taxon>
        <taxon>Dothideomycetidae</taxon>
        <taxon>Mycosphaerellales</taxon>
        <taxon>Mycosphaerellaceae</taxon>
        <taxon>Pseudocercospora</taxon>
    </lineage>
</organism>
<protein>
    <submittedName>
        <fullName evidence="1">Uncharacterized protein</fullName>
    </submittedName>
</protein>
<sequence length="159" mass="18101">MAKWLGERLNEFSELLLAANVALHQLEWHIPAFFDKALRDVCPDFTALNFEADIATHNTVVDRPYVVCIHEIEAADASQHNIWDVIDPSLNIESVSPTNQELNVMISVKDWYGFITKLARCLQQSATRAVAALPASVDFDGIEWIRTVFLEHVRIYLYS</sequence>
<name>A0A139HM82_9PEZI</name>
<evidence type="ECO:0000313" key="1">
    <source>
        <dbReference type="EMBL" id="KXT03492.1"/>
    </source>
</evidence>
<accession>A0A139HM82</accession>